<dbReference type="Proteomes" id="UP001549143">
    <property type="component" value="Unassembled WGS sequence"/>
</dbReference>
<feature type="region of interest" description="Disordered" evidence="1">
    <location>
        <begin position="1"/>
        <end position="123"/>
    </location>
</feature>
<keyword evidence="3" id="KW-1185">Reference proteome</keyword>
<proteinExistence type="predicted"/>
<dbReference type="RefSeq" id="WP_354152337.1">
    <property type="nucleotide sequence ID" value="NZ_JBEPMN010000012.1"/>
</dbReference>
<sequence length="123" mass="13348">MADIKRFEQEPTQRSPDTTESGLHNSDHNTPSEHGGVPRETFPPFNDPAFSSTPAEPPPADPHAMPDPAPEDPIYAGHPEFSQDAGKNKLPPDGVGNSEPLSDANEKTRHSDGQRPRRATPTH</sequence>
<organism evidence="2 3">
    <name type="scientific">Aquamicrobium ahrensii</name>
    <dbReference type="NCBI Taxonomy" id="469551"/>
    <lineage>
        <taxon>Bacteria</taxon>
        <taxon>Pseudomonadati</taxon>
        <taxon>Pseudomonadota</taxon>
        <taxon>Alphaproteobacteria</taxon>
        <taxon>Hyphomicrobiales</taxon>
        <taxon>Phyllobacteriaceae</taxon>
        <taxon>Aquamicrobium</taxon>
    </lineage>
</organism>
<evidence type="ECO:0000313" key="3">
    <source>
        <dbReference type="Proteomes" id="UP001549143"/>
    </source>
</evidence>
<comment type="caution">
    <text evidence="2">The sequence shown here is derived from an EMBL/GenBank/DDBJ whole genome shotgun (WGS) entry which is preliminary data.</text>
</comment>
<gene>
    <name evidence="2" type="ORF">ABID44_002822</name>
</gene>
<feature type="compositionally biased region" description="Basic and acidic residues" evidence="1">
    <location>
        <begin position="1"/>
        <end position="11"/>
    </location>
</feature>
<evidence type="ECO:0000256" key="1">
    <source>
        <dbReference type="SAM" id="MobiDB-lite"/>
    </source>
</evidence>
<accession>A0ABV2KN57</accession>
<feature type="compositionally biased region" description="Polar residues" evidence="1">
    <location>
        <begin position="12"/>
        <end position="24"/>
    </location>
</feature>
<evidence type="ECO:0000313" key="2">
    <source>
        <dbReference type="EMBL" id="MET3662484.1"/>
    </source>
</evidence>
<feature type="compositionally biased region" description="Pro residues" evidence="1">
    <location>
        <begin position="55"/>
        <end position="68"/>
    </location>
</feature>
<reference evidence="2 3" key="1">
    <citation type="submission" date="2024-06" db="EMBL/GenBank/DDBJ databases">
        <title>Genomic Encyclopedia of Type Strains, Phase IV (KMG-IV): sequencing the most valuable type-strain genomes for metagenomic binning, comparative biology and taxonomic classification.</title>
        <authorList>
            <person name="Goeker M."/>
        </authorList>
    </citation>
    <scope>NUCLEOTIDE SEQUENCE [LARGE SCALE GENOMIC DNA]</scope>
    <source>
        <strain evidence="2 3">DSM 19730</strain>
    </source>
</reference>
<dbReference type="EMBL" id="JBEPMN010000012">
    <property type="protein sequence ID" value="MET3662484.1"/>
    <property type="molecule type" value="Genomic_DNA"/>
</dbReference>
<protein>
    <submittedName>
        <fullName evidence="2">Uncharacterized protein</fullName>
    </submittedName>
</protein>
<name>A0ABV2KN57_9HYPH</name>
<feature type="compositionally biased region" description="Basic and acidic residues" evidence="1">
    <location>
        <begin position="104"/>
        <end position="115"/>
    </location>
</feature>